<dbReference type="InterPro" id="IPR057736">
    <property type="entry name" value="SAF_PseI/NeuA/NeuB"/>
</dbReference>
<protein>
    <submittedName>
        <fullName evidence="2">N-acetylneuraminate synthase family protein</fullName>
    </submittedName>
</protein>
<dbReference type="PANTHER" id="PTHR42966">
    <property type="entry name" value="N-ACETYLNEURAMINATE SYNTHASE"/>
    <property type="match status" value="1"/>
</dbReference>
<dbReference type="PANTHER" id="PTHR42966:SF1">
    <property type="entry name" value="SIALIC ACID SYNTHASE"/>
    <property type="match status" value="1"/>
</dbReference>
<dbReference type="Proteomes" id="UP001422074">
    <property type="component" value="Unassembled WGS sequence"/>
</dbReference>
<reference evidence="2 3" key="1">
    <citation type="submission" date="2024-05" db="EMBL/GenBank/DDBJ databases">
        <title>Sinomonas sp. nov., isolated from a waste landfill.</title>
        <authorList>
            <person name="Zhao Y."/>
        </authorList>
    </citation>
    <scope>NUCLEOTIDE SEQUENCE [LARGE SCALE GENOMIC DNA]</scope>
    <source>
        <strain evidence="2 3">CCTCC AB2014300</strain>
    </source>
</reference>
<dbReference type="InterPro" id="IPR013974">
    <property type="entry name" value="SAF"/>
</dbReference>
<keyword evidence="3" id="KW-1185">Reference proteome</keyword>
<organism evidence="2 3">
    <name type="scientific">Sinomonas halotolerans</name>
    <dbReference type="NCBI Taxonomy" id="1644133"/>
    <lineage>
        <taxon>Bacteria</taxon>
        <taxon>Bacillati</taxon>
        <taxon>Actinomycetota</taxon>
        <taxon>Actinomycetes</taxon>
        <taxon>Micrococcales</taxon>
        <taxon>Micrococcaceae</taxon>
        <taxon>Sinomonas</taxon>
    </lineage>
</organism>
<name>A0ABU9WWJ3_9MICC</name>
<dbReference type="InterPro" id="IPR036732">
    <property type="entry name" value="AFP_Neu5c_C_sf"/>
</dbReference>
<dbReference type="Pfam" id="PF08666">
    <property type="entry name" value="SAF"/>
    <property type="match status" value="1"/>
</dbReference>
<comment type="caution">
    <text evidence="2">The sequence shown here is derived from an EMBL/GenBank/DDBJ whole genome shotgun (WGS) entry which is preliminary data.</text>
</comment>
<dbReference type="SMART" id="SM00858">
    <property type="entry name" value="SAF"/>
    <property type="match status" value="1"/>
</dbReference>
<dbReference type="RefSeq" id="WP_345883060.1">
    <property type="nucleotide sequence ID" value="NZ_JBDFRB010000002.1"/>
</dbReference>
<dbReference type="Gene3D" id="3.90.1210.10">
    <property type="entry name" value="Antifreeze-like/N-acetylneuraminic acid synthase C-terminal domain"/>
    <property type="match status" value="1"/>
</dbReference>
<gene>
    <name evidence="2" type="ORF">ABCQ75_03140</name>
</gene>
<feature type="domain" description="SAF" evidence="1">
    <location>
        <begin position="294"/>
        <end position="350"/>
    </location>
</feature>
<dbReference type="InterPro" id="IPR051690">
    <property type="entry name" value="PseI-like"/>
</dbReference>
<dbReference type="Gene3D" id="3.20.20.70">
    <property type="entry name" value="Aldolase class I"/>
    <property type="match status" value="1"/>
</dbReference>
<dbReference type="SUPFAM" id="SSF51569">
    <property type="entry name" value="Aldolase"/>
    <property type="match status" value="1"/>
</dbReference>
<dbReference type="SUPFAM" id="SSF51269">
    <property type="entry name" value="AFP III-like domain"/>
    <property type="match status" value="1"/>
</dbReference>
<dbReference type="CDD" id="cd11615">
    <property type="entry name" value="SAF_NeuB_like"/>
    <property type="match status" value="1"/>
</dbReference>
<dbReference type="InterPro" id="IPR013785">
    <property type="entry name" value="Aldolase_TIM"/>
</dbReference>
<dbReference type="EMBL" id="JBDFRB010000002">
    <property type="protein sequence ID" value="MEN2743535.1"/>
    <property type="molecule type" value="Genomic_DNA"/>
</dbReference>
<evidence type="ECO:0000313" key="2">
    <source>
        <dbReference type="EMBL" id="MEN2743535.1"/>
    </source>
</evidence>
<dbReference type="InterPro" id="IPR013132">
    <property type="entry name" value="PseI/NeuA/B-like_N"/>
</dbReference>
<evidence type="ECO:0000259" key="1">
    <source>
        <dbReference type="SMART" id="SM00858"/>
    </source>
</evidence>
<sequence length="350" mass="37086">MIHDQAQRSVALGHHSIGLAEDVFIIAEAGVNHDGELAVAHELIDVAVECGANAVKFQTFRPEALVSQTAGTTPYQQAAGFDSSQSEMLAKLTLPESAWRELRSHCDDEGITFLSTPFDYQSAELLAELGVPGMKLGSGELTNLPYLAAVADFGIPLILSTGMASREEIAQALEATRNSPLTFLLHCVSAYPAPLADANLRAIPAMREEFGVEVGWSDHTEGSVTAVAATALGATILEKHITTDRTRRGPDHAASLEKAEFAAYVRDVRDVSLALGDGVKRRMPSETANAHLVRRSYHAAKDLPVGTVIGADDVAILRPEGGLHPGAQVVGRTVSKAVAAGSPLREDDLA</sequence>
<accession>A0ABU9WWJ3</accession>
<dbReference type="Pfam" id="PF03102">
    <property type="entry name" value="NeuB"/>
    <property type="match status" value="1"/>
</dbReference>
<proteinExistence type="predicted"/>
<evidence type="ECO:0000313" key="3">
    <source>
        <dbReference type="Proteomes" id="UP001422074"/>
    </source>
</evidence>